<proteinExistence type="predicted"/>
<protein>
    <submittedName>
        <fullName evidence="1">Uncharacterized protein</fullName>
    </submittedName>
</protein>
<accession>A0ACB8ULM3</accession>
<evidence type="ECO:0000313" key="1">
    <source>
        <dbReference type="EMBL" id="KAI0094600.1"/>
    </source>
</evidence>
<organism evidence="1 2">
    <name type="scientific">Irpex rosettiformis</name>
    <dbReference type="NCBI Taxonomy" id="378272"/>
    <lineage>
        <taxon>Eukaryota</taxon>
        <taxon>Fungi</taxon>
        <taxon>Dikarya</taxon>
        <taxon>Basidiomycota</taxon>
        <taxon>Agaricomycotina</taxon>
        <taxon>Agaricomycetes</taxon>
        <taxon>Polyporales</taxon>
        <taxon>Irpicaceae</taxon>
        <taxon>Irpex</taxon>
    </lineage>
</organism>
<gene>
    <name evidence="1" type="ORF">BDY19DRAFT_982048</name>
</gene>
<dbReference type="Proteomes" id="UP001055072">
    <property type="component" value="Unassembled WGS sequence"/>
</dbReference>
<sequence length="480" mass="54951">MSTTTASSVLRKYLAPLSFKRSAYDPLLNAVGNSQVVLIGDGSHGTYEFYAHRANITQRLIEEKGFNAIAFEADWPDAFRLNRYVHGTGSIKNARSALDDFERFPKWMWKNEVMPPFLDHMKEHNEAVIKSTGDPSKKVSFYGLDLYSLHRSADEVLRYLDRVDPEGAKAARKRYNCFERFGEDTTRYAYEAQFGLAKDCHQEVIRNLHDLLRNHQRYIAEQFEKDGQFGHPAQEQFMAEMNALVVRDAEEYYRTMMAEDTKSWNLRDDHFARVLVEIAHHLGTTTESGNRRADAKIVVWAHNSHIGDARATDMGTRRGEINVGQRCRELFGDDNVFNIGFLTGTGTVTAAYEWDEPPQLMTMNKPLSGSIEELLCESSDDDAIVIIKQIKDSVEGFAKKSEVSPQLTNLLNISRYQRFIGVIYRRRTEIVSHYSRCKVADQYDAIAIVKNSRGIQPLEREESWKGAHRGDLDLTFPFGY</sequence>
<dbReference type="EMBL" id="MU274900">
    <property type="protein sequence ID" value="KAI0094600.1"/>
    <property type="molecule type" value="Genomic_DNA"/>
</dbReference>
<keyword evidence="2" id="KW-1185">Reference proteome</keyword>
<evidence type="ECO:0000313" key="2">
    <source>
        <dbReference type="Proteomes" id="UP001055072"/>
    </source>
</evidence>
<comment type="caution">
    <text evidence="1">The sequence shown here is derived from an EMBL/GenBank/DDBJ whole genome shotgun (WGS) entry which is preliminary data.</text>
</comment>
<name>A0ACB8ULM3_9APHY</name>
<reference evidence="1" key="1">
    <citation type="journal article" date="2021" name="Environ. Microbiol.">
        <title>Gene family expansions and transcriptome signatures uncover fungal adaptations to wood decay.</title>
        <authorList>
            <person name="Hage H."/>
            <person name="Miyauchi S."/>
            <person name="Viragh M."/>
            <person name="Drula E."/>
            <person name="Min B."/>
            <person name="Chaduli D."/>
            <person name="Navarro D."/>
            <person name="Favel A."/>
            <person name="Norest M."/>
            <person name="Lesage-Meessen L."/>
            <person name="Balint B."/>
            <person name="Merenyi Z."/>
            <person name="de Eugenio L."/>
            <person name="Morin E."/>
            <person name="Martinez A.T."/>
            <person name="Baldrian P."/>
            <person name="Stursova M."/>
            <person name="Martinez M.J."/>
            <person name="Novotny C."/>
            <person name="Magnuson J.K."/>
            <person name="Spatafora J.W."/>
            <person name="Maurice S."/>
            <person name="Pangilinan J."/>
            <person name="Andreopoulos W."/>
            <person name="LaButti K."/>
            <person name="Hundley H."/>
            <person name="Na H."/>
            <person name="Kuo A."/>
            <person name="Barry K."/>
            <person name="Lipzen A."/>
            <person name="Henrissat B."/>
            <person name="Riley R."/>
            <person name="Ahrendt S."/>
            <person name="Nagy L.G."/>
            <person name="Grigoriev I.V."/>
            <person name="Martin F."/>
            <person name="Rosso M.N."/>
        </authorList>
    </citation>
    <scope>NUCLEOTIDE SEQUENCE</scope>
    <source>
        <strain evidence="1">CBS 384.51</strain>
    </source>
</reference>